<dbReference type="GO" id="GO:0016020">
    <property type="term" value="C:membrane"/>
    <property type="evidence" value="ECO:0007669"/>
    <property type="project" value="UniProtKB-SubCell"/>
</dbReference>
<name>A0A146K4G7_9EUKA</name>
<evidence type="ECO:0000256" key="1">
    <source>
        <dbReference type="ARBA" id="ARBA00004370"/>
    </source>
</evidence>
<dbReference type="InterPro" id="IPR013057">
    <property type="entry name" value="AA_transpt_TM"/>
</dbReference>
<keyword evidence="4 5" id="KW-0472">Membrane</keyword>
<evidence type="ECO:0000259" key="6">
    <source>
        <dbReference type="Pfam" id="PF01490"/>
    </source>
</evidence>
<proteinExistence type="predicted"/>
<organism evidence="7">
    <name type="scientific">Trepomonas sp. PC1</name>
    <dbReference type="NCBI Taxonomy" id="1076344"/>
    <lineage>
        <taxon>Eukaryota</taxon>
        <taxon>Metamonada</taxon>
        <taxon>Diplomonadida</taxon>
        <taxon>Hexamitidae</taxon>
        <taxon>Hexamitinae</taxon>
        <taxon>Trepomonas</taxon>
    </lineage>
</organism>
<keyword evidence="3 5" id="KW-1133">Transmembrane helix</keyword>
<protein>
    <submittedName>
        <fullName evidence="7">Amino acid transporter family protein</fullName>
    </submittedName>
</protein>
<feature type="non-terminal residue" evidence="7">
    <location>
        <position position="77"/>
    </location>
</feature>
<reference evidence="7" key="1">
    <citation type="submission" date="2015-07" db="EMBL/GenBank/DDBJ databases">
        <title>Adaptation to a free-living lifestyle via gene acquisitions in the diplomonad Trepomonas sp. PC1.</title>
        <authorList>
            <person name="Xu F."/>
            <person name="Jerlstrom-Hultqvist J."/>
            <person name="Kolisko M."/>
            <person name="Simpson A.G.B."/>
            <person name="Roger A.J."/>
            <person name="Svard S.G."/>
            <person name="Andersson J.O."/>
        </authorList>
    </citation>
    <scope>NUCLEOTIDE SEQUENCE</scope>
    <source>
        <strain evidence="7">PC1</strain>
    </source>
</reference>
<evidence type="ECO:0000256" key="2">
    <source>
        <dbReference type="ARBA" id="ARBA00022692"/>
    </source>
</evidence>
<dbReference type="Pfam" id="PF01490">
    <property type="entry name" value="Aa_trans"/>
    <property type="match status" value="1"/>
</dbReference>
<dbReference type="EMBL" id="GDID01005841">
    <property type="protein sequence ID" value="JAP90765.1"/>
    <property type="molecule type" value="Transcribed_RNA"/>
</dbReference>
<feature type="non-terminal residue" evidence="7">
    <location>
        <position position="1"/>
    </location>
</feature>
<feature type="transmembrane region" description="Helical" evidence="5">
    <location>
        <begin position="45"/>
        <end position="65"/>
    </location>
</feature>
<evidence type="ECO:0000256" key="3">
    <source>
        <dbReference type="ARBA" id="ARBA00022989"/>
    </source>
</evidence>
<accession>A0A146K4G7</accession>
<keyword evidence="2 5" id="KW-0812">Transmembrane</keyword>
<sequence length="77" mass="8592">IMLFFMYTPAMIGNFSAHPVVPRFLKDLVGPYPFKKMLIEKATKWAIAVVAVCLAVVGFLGAWMLGDDVKQNVLKSF</sequence>
<gene>
    <name evidence="7" type="ORF">TPC1_17842</name>
</gene>
<feature type="domain" description="Amino acid transporter transmembrane" evidence="6">
    <location>
        <begin position="4"/>
        <end position="77"/>
    </location>
</feature>
<evidence type="ECO:0000256" key="5">
    <source>
        <dbReference type="SAM" id="Phobius"/>
    </source>
</evidence>
<comment type="subcellular location">
    <subcellularLocation>
        <location evidence="1">Membrane</location>
    </subcellularLocation>
</comment>
<dbReference type="AlphaFoldDB" id="A0A146K4G7"/>
<evidence type="ECO:0000313" key="7">
    <source>
        <dbReference type="EMBL" id="JAP90765.1"/>
    </source>
</evidence>
<evidence type="ECO:0000256" key="4">
    <source>
        <dbReference type="ARBA" id="ARBA00023136"/>
    </source>
</evidence>